<dbReference type="EMBL" id="BFAA01200036">
    <property type="protein sequence ID" value="GCB85794.1"/>
    <property type="molecule type" value="Genomic_DNA"/>
</dbReference>
<feature type="signal peptide" evidence="2">
    <location>
        <begin position="1"/>
        <end position="31"/>
    </location>
</feature>
<gene>
    <name evidence="3" type="ORF">scyTo_0026459</name>
</gene>
<accession>A0A401QKA4</accession>
<comment type="caution">
    <text evidence="3">The sequence shown here is derived from an EMBL/GenBank/DDBJ whole genome shotgun (WGS) entry which is preliminary data.</text>
</comment>
<dbReference type="Proteomes" id="UP000288216">
    <property type="component" value="Unassembled WGS sequence"/>
</dbReference>
<feature type="chain" id="PRO_5018984456" evidence="2">
    <location>
        <begin position="32"/>
        <end position="191"/>
    </location>
</feature>
<reference evidence="3 4" key="1">
    <citation type="journal article" date="2018" name="Nat. Ecol. Evol.">
        <title>Shark genomes provide insights into elasmobranch evolution and the origin of vertebrates.</title>
        <authorList>
            <person name="Hara Y"/>
            <person name="Yamaguchi K"/>
            <person name="Onimaru K"/>
            <person name="Kadota M"/>
            <person name="Koyanagi M"/>
            <person name="Keeley SD"/>
            <person name="Tatsumi K"/>
            <person name="Tanaka K"/>
            <person name="Motone F"/>
            <person name="Kageyama Y"/>
            <person name="Nozu R"/>
            <person name="Adachi N"/>
            <person name="Nishimura O"/>
            <person name="Nakagawa R"/>
            <person name="Tanegashima C"/>
            <person name="Kiyatake I"/>
            <person name="Matsumoto R"/>
            <person name="Murakumo K"/>
            <person name="Nishida K"/>
            <person name="Terakita A"/>
            <person name="Kuratani S"/>
            <person name="Sato K"/>
            <person name="Hyodo S Kuraku.S."/>
        </authorList>
    </citation>
    <scope>NUCLEOTIDE SEQUENCE [LARGE SCALE GENOMIC DNA]</scope>
</reference>
<feature type="region of interest" description="Disordered" evidence="1">
    <location>
        <begin position="35"/>
        <end position="70"/>
    </location>
</feature>
<feature type="region of interest" description="Disordered" evidence="1">
    <location>
        <begin position="112"/>
        <end position="133"/>
    </location>
</feature>
<evidence type="ECO:0000256" key="1">
    <source>
        <dbReference type="SAM" id="MobiDB-lite"/>
    </source>
</evidence>
<evidence type="ECO:0000256" key="2">
    <source>
        <dbReference type="SAM" id="SignalP"/>
    </source>
</evidence>
<organism evidence="3 4">
    <name type="scientific">Scyliorhinus torazame</name>
    <name type="common">Cloudy catshark</name>
    <name type="synonym">Catulus torazame</name>
    <dbReference type="NCBI Taxonomy" id="75743"/>
    <lineage>
        <taxon>Eukaryota</taxon>
        <taxon>Metazoa</taxon>
        <taxon>Chordata</taxon>
        <taxon>Craniata</taxon>
        <taxon>Vertebrata</taxon>
        <taxon>Chondrichthyes</taxon>
        <taxon>Elasmobranchii</taxon>
        <taxon>Galeomorphii</taxon>
        <taxon>Galeoidea</taxon>
        <taxon>Carcharhiniformes</taxon>
        <taxon>Scyliorhinidae</taxon>
        <taxon>Scyliorhinus</taxon>
    </lineage>
</organism>
<name>A0A401QKA4_SCYTO</name>
<evidence type="ECO:0000313" key="3">
    <source>
        <dbReference type="EMBL" id="GCB85794.1"/>
    </source>
</evidence>
<feature type="compositionally biased region" description="Basic and acidic residues" evidence="1">
    <location>
        <begin position="35"/>
        <end position="55"/>
    </location>
</feature>
<protein>
    <submittedName>
        <fullName evidence="3">Uncharacterized protein</fullName>
    </submittedName>
</protein>
<proteinExistence type="predicted"/>
<evidence type="ECO:0000313" key="4">
    <source>
        <dbReference type="Proteomes" id="UP000288216"/>
    </source>
</evidence>
<keyword evidence="4" id="KW-1185">Reference proteome</keyword>
<feature type="non-terminal residue" evidence="3">
    <location>
        <position position="1"/>
    </location>
</feature>
<sequence>VHPRSPRKQPSRYLLHQRWAVHLVLLLLCNGDPQDKGVNRTRDCRDEDNGRQLERESDEEREGKESLPAHTVTGLMGAGEVQAEIGEDLGSDEDPEGVWNHLLGDSIWEKAKPTQDKEDEMSSQSDCSHQEQGQLVAGVEHGTCQDDVTVEESRKYHQHQQSLVPLPTEVGLVQILQGLRDKGQSHEPGEA</sequence>
<keyword evidence="2" id="KW-0732">Signal</keyword>
<feature type="compositionally biased region" description="Polar residues" evidence="1">
    <location>
        <begin position="122"/>
        <end position="133"/>
    </location>
</feature>
<dbReference type="AlphaFoldDB" id="A0A401QKA4"/>